<dbReference type="EMBL" id="CM034406">
    <property type="protein sequence ID" value="KAJ0173211.1"/>
    <property type="molecule type" value="Genomic_DNA"/>
</dbReference>
<reference evidence="1 2" key="1">
    <citation type="journal article" date="2021" name="Front. Genet.">
        <title>Chromosome-Level Genome Assembly Reveals Significant Gene Expansion in the Toll and IMD Signaling Pathways of Dendrolimus kikuchii.</title>
        <authorList>
            <person name="Zhou J."/>
            <person name="Wu P."/>
            <person name="Xiong Z."/>
            <person name="Liu N."/>
            <person name="Zhao N."/>
            <person name="Ji M."/>
            <person name="Qiu Y."/>
            <person name="Yang B."/>
        </authorList>
    </citation>
    <scope>NUCLEOTIDE SEQUENCE [LARGE SCALE GENOMIC DNA]</scope>
    <source>
        <strain evidence="1">Ann1</strain>
    </source>
</reference>
<name>A0ACC1CP21_9NEOP</name>
<keyword evidence="2" id="KW-1185">Reference proteome</keyword>
<evidence type="ECO:0000313" key="1">
    <source>
        <dbReference type="EMBL" id="KAJ0173211.1"/>
    </source>
</evidence>
<comment type="caution">
    <text evidence="1">The sequence shown here is derived from an EMBL/GenBank/DDBJ whole genome shotgun (WGS) entry which is preliminary data.</text>
</comment>
<evidence type="ECO:0000313" key="2">
    <source>
        <dbReference type="Proteomes" id="UP000824533"/>
    </source>
</evidence>
<accession>A0ACC1CP21</accession>
<dbReference type="Proteomes" id="UP000824533">
    <property type="component" value="Linkage Group LG20"/>
</dbReference>
<sequence length="490" mass="55246">MSKLLALRVLCILVLVCVRVQSQSPCPGIFDYVNDGYEIYGVITIQPTGFGPLSFVNVKIHLTIPTRLPSTYHGKIEPIIPLDFQRRLKTGEPITYRVSFPVSSPLPRLTSIQANGNTLCLGQGDTSDPLTIVLEHVLIVNSGSIPRLTKIVVPKEFSPKVYSVRHVETPRITQNTRGEHNHLVPFTYASFSLAPYSYVSQPFTSTKHLHSSPVDKHAPHHGHDADSPMQNTTVTECGISSDYSPAWTEEENTRRRWPWLVALFAIRTEHIRYFCSGTLISKRHVITAAHCTDSSSRTLYKNEILARLGTYDLTDLADNIAKNYYIDELTVHDGYEKQTHKNNLLIMKLQKTVDFNDYIKPICLWDGSRTDINQIVNMRGVVTGWGIELHKPHVITVPIVSTATCKASRNEFQRILLDKTICVGDRNGTGPCPGDSGLYMKESDDKHWKLRGIASISLENDEEDRCSKKDYVVFTDVAKYLPWIKNIISK</sequence>
<protein>
    <submittedName>
        <fullName evidence="1">Uncharacterized protein</fullName>
    </submittedName>
</protein>
<proteinExistence type="predicted"/>
<organism evidence="1 2">
    <name type="scientific">Dendrolimus kikuchii</name>
    <dbReference type="NCBI Taxonomy" id="765133"/>
    <lineage>
        <taxon>Eukaryota</taxon>
        <taxon>Metazoa</taxon>
        <taxon>Ecdysozoa</taxon>
        <taxon>Arthropoda</taxon>
        <taxon>Hexapoda</taxon>
        <taxon>Insecta</taxon>
        <taxon>Pterygota</taxon>
        <taxon>Neoptera</taxon>
        <taxon>Endopterygota</taxon>
        <taxon>Lepidoptera</taxon>
        <taxon>Glossata</taxon>
        <taxon>Ditrysia</taxon>
        <taxon>Bombycoidea</taxon>
        <taxon>Lasiocampidae</taxon>
        <taxon>Dendrolimus</taxon>
    </lineage>
</organism>
<gene>
    <name evidence="1" type="ORF">K1T71_011387</name>
</gene>